<dbReference type="EMBL" id="PYDT01000008">
    <property type="protein sequence ID" value="THU54673.1"/>
    <property type="molecule type" value="Genomic_DNA"/>
</dbReference>
<dbReference type="Proteomes" id="UP000317650">
    <property type="component" value="Chromosome 10"/>
</dbReference>
<keyword evidence="2" id="KW-1185">Reference proteome</keyword>
<accession>A0A4S8J0A3</accession>
<evidence type="ECO:0000313" key="1">
    <source>
        <dbReference type="EMBL" id="THU54673.1"/>
    </source>
</evidence>
<name>A0A4S8J0A3_MUSBA</name>
<comment type="caution">
    <text evidence="1">The sequence shown here is derived from an EMBL/GenBank/DDBJ whole genome shotgun (WGS) entry which is preliminary data.</text>
</comment>
<organism evidence="1 2">
    <name type="scientific">Musa balbisiana</name>
    <name type="common">Banana</name>
    <dbReference type="NCBI Taxonomy" id="52838"/>
    <lineage>
        <taxon>Eukaryota</taxon>
        <taxon>Viridiplantae</taxon>
        <taxon>Streptophyta</taxon>
        <taxon>Embryophyta</taxon>
        <taxon>Tracheophyta</taxon>
        <taxon>Spermatophyta</taxon>
        <taxon>Magnoliopsida</taxon>
        <taxon>Liliopsida</taxon>
        <taxon>Zingiberales</taxon>
        <taxon>Musaceae</taxon>
        <taxon>Musa</taxon>
    </lineage>
</organism>
<proteinExistence type="predicted"/>
<reference evidence="1 2" key="1">
    <citation type="journal article" date="2019" name="Nat. Plants">
        <title>Genome sequencing of Musa balbisiana reveals subgenome evolution and function divergence in polyploid bananas.</title>
        <authorList>
            <person name="Yao X."/>
        </authorList>
    </citation>
    <scope>NUCLEOTIDE SEQUENCE [LARGE SCALE GENOMIC DNA]</scope>
    <source>
        <strain evidence="2">cv. DH-PKW</strain>
        <tissue evidence="1">Leaves</tissue>
    </source>
</reference>
<dbReference type="AlphaFoldDB" id="A0A4S8J0A3"/>
<evidence type="ECO:0000313" key="2">
    <source>
        <dbReference type="Proteomes" id="UP000317650"/>
    </source>
</evidence>
<dbReference type="Gene3D" id="1.10.246.220">
    <property type="match status" value="1"/>
</dbReference>
<sequence>MKSLPAGFGGPSFLLCRRKWKVGTGRHTKAGFFLTAACIHWFRWRDVKLSAFESAKRRTYVDLRVINNSVCTVSNASTNSGMFDYVRFMFPLCT</sequence>
<protein>
    <submittedName>
        <fullName evidence="1">Uncharacterized protein</fullName>
    </submittedName>
</protein>
<gene>
    <name evidence="1" type="ORF">C4D60_Mb10t27620</name>
</gene>